<name>A0ABS4LJR6_9ACTN</name>
<evidence type="ECO:0000256" key="1">
    <source>
        <dbReference type="ARBA" id="ARBA00022679"/>
    </source>
</evidence>
<dbReference type="PANTHER" id="PTHR43877:SF2">
    <property type="entry name" value="AMINOALKYLPHOSPHONATE N-ACETYLTRANSFERASE-RELATED"/>
    <property type="match status" value="1"/>
</dbReference>
<sequence>MTWSVTPGRPSTTDHACEKSAGAGGEGGVMVRRMHISECRAEDVVLLDQHLPSGGTTSFHARRFVRHTAGSSTYLVAWNDGCPVGNGEVRWNGCSAPEVQAAFPDCPEINGLHVAEPLRGTGIGTALIRRAERLAGQRSTRTIGLGVDDHGNPRAAALYTRLGYRPTVRYVDRRSYIDRDGIEHHVEDPCVFLVKELTPDTVDADGRRSRIY</sequence>
<dbReference type="SUPFAM" id="SSF55729">
    <property type="entry name" value="Acyl-CoA N-acyltransferases (Nat)"/>
    <property type="match status" value="1"/>
</dbReference>
<accession>A0ABS4LJR6</accession>
<keyword evidence="2" id="KW-0012">Acyltransferase</keyword>
<dbReference type="Gene3D" id="3.40.630.30">
    <property type="match status" value="1"/>
</dbReference>
<keyword evidence="6" id="KW-1185">Reference proteome</keyword>
<dbReference type="InterPro" id="IPR016181">
    <property type="entry name" value="Acyl_CoA_acyltransferase"/>
</dbReference>
<dbReference type="PANTHER" id="PTHR43877">
    <property type="entry name" value="AMINOALKYLPHOSPHONATE N-ACETYLTRANSFERASE-RELATED-RELATED"/>
    <property type="match status" value="1"/>
</dbReference>
<dbReference type="PROSITE" id="PS51186">
    <property type="entry name" value="GNAT"/>
    <property type="match status" value="1"/>
</dbReference>
<keyword evidence="1" id="KW-0808">Transferase</keyword>
<proteinExistence type="predicted"/>
<dbReference type="InterPro" id="IPR050832">
    <property type="entry name" value="Bact_Acetyltransf"/>
</dbReference>
<evidence type="ECO:0000313" key="6">
    <source>
        <dbReference type="Proteomes" id="UP001519309"/>
    </source>
</evidence>
<gene>
    <name evidence="5" type="ORF">J2Z21_000555</name>
</gene>
<feature type="domain" description="N-acetyltransferase" evidence="4">
    <location>
        <begin position="34"/>
        <end position="183"/>
    </location>
</feature>
<feature type="compositionally biased region" description="Polar residues" evidence="3">
    <location>
        <begin position="1"/>
        <end position="14"/>
    </location>
</feature>
<comment type="caution">
    <text evidence="5">The sequence shown here is derived from an EMBL/GenBank/DDBJ whole genome shotgun (WGS) entry which is preliminary data.</text>
</comment>
<evidence type="ECO:0000259" key="4">
    <source>
        <dbReference type="PROSITE" id="PS51186"/>
    </source>
</evidence>
<evidence type="ECO:0000256" key="3">
    <source>
        <dbReference type="SAM" id="MobiDB-lite"/>
    </source>
</evidence>
<organism evidence="5 6">
    <name type="scientific">Streptomyces griseochromogenes</name>
    <dbReference type="NCBI Taxonomy" id="68214"/>
    <lineage>
        <taxon>Bacteria</taxon>
        <taxon>Bacillati</taxon>
        <taxon>Actinomycetota</taxon>
        <taxon>Actinomycetes</taxon>
        <taxon>Kitasatosporales</taxon>
        <taxon>Streptomycetaceae</taxon>
        <taxon>Streptomyces</taxon>
    </lineage>
</organism>
<dbReference type="InterPro" id="IPR000182">
    <property type="entry name" value="GNAT_dom"/>
</dbReference>
<reference evidence="5 6" key="1">
    <citation type="submission" date="2021-03" db="EMBL/GenBank/DDBJ databases">
        <title>Genomic Encyclopedia of Type Strains, Phase IV (KMG-IV): sequencing the most valuable type-strain genomes for metagenomic binning, comparative biology and taxonomic classification.</title>
        <authorList>
            <person name="Goeker M."/>
        </authorList>
    </citation>
    <scope>NUCLEOTIDE SEQUENCE [LARGE SCALE GENOMIC DNA]</scope>
    <source>
        <strain evidence="5 6">DSM 40499</strain>
    </source>
</reference>
<evidence type="ECO:0000313" key="5">
    <source>
        <dbReference type="EMBL" id="MBP2047633.1"/>
    </source>
</evidence>
<protein>
    <submittedName>
        <fullName evidence="5">GNAT superfamily N-acetyltransferase</fullName>
    </submittedName>
</protein>
<dbReference type="EMBL" id="JAGGLP010000001">
    <property type="protein sequence ID" value="MBP2047633.1"/>
    <property type="molecule type" value="Genomic_DNA"/>
</dbReference>
<dbReference type="CDD" id="cd04301">
    <property type="entry name" value="NAT_SF"/>
    <property type="match status" value="1"/>
</dbReference>
<dbReference type="Proteomes" id="UP001519309">
    <property type="component" value="Unassembled WGS sequence"/>
</dbReference>
<feature type="region of interest" description="Disordered" evidence="3">
    <location>
        <begin position="1"/>
        <end position="25"/>
    </location>
</feature>
<evidence type="ECO:0000256" key="2">
    <source>
        <dbReference type="ARBA" id="ARBA00023315"/>
    </source>
</evidence>
<dbReference type="Pfam" id="PF00583">
    <property type="entry name" value="Acetyltransf_1"/>
    <property type="match status" value="1"/>
</dbReference>